<dbReference type="InterPro" id="IPR014027">
    <property type="entry name" value="UDP-Glc/GDP-Man_DH_C"/>
</dbReference>
<dbReference type="GO" id="GO:0016628">
    <property type="term" value="F:oxidoreductase activity, acting on the CH-CH group of donors, NAD or NADP as acceptor"/>
    <property type="evidence" value="ECO:0007669"/>
    <property type="project" value="InterPro"/>
</dbReference>
<dbReference type="EMBL" id="CP147246">
    <property type="protein sequence ID" value="WYJ94469.1"/>
    <property type="molecule type" value="Genomic_DNA"/>
</dbReference>
<accession>A0A200IZH0</accession>
<organism evidence="5">
    <name type="scientific">Candidatus Enterococcus dunnyi</name>
    <dbReference type="NCBI Taxonomy" id="1834192"/>
    <lineage>
        <taxon>Bacteria</taxon>
        <taxon>Bacillati</taxon>
        <taxon>Bacillota</taxon>
        <taxon>Bacilli</taxon>
        <taxon>Lactobacillales</taxon>
        <taxon>Enterococcaceae</taxon>
        <taxon>Enterococcus</taxon>
    </lineage>
</organism>
<dbReference type="PANTHER" id="PTHR43491">
    <property type="entry name" value="UDP-N-ACETYL-D-MANNOSAMINE DEHYDROGENASE"/>
    <property type="match status" value="1"/>
</dbReference>
<feature type="domain" description="UDP-glucose/GDP-mannose dehydrogenase C-terminal" evidence="4">
    <location>
        <begin position="329"/>
        <end position="425"/>
    </location>
</feature>
<dbReference type="Pfam" id="PF03721">
    <property type="entry name" value="UDPG_MGDP_dh_N"/>
    <property type="match status" value="1"/>
</dbReference>
<dbReference type="GO" id="GO:0016616">
    <property type="term" value="F:oxidoreductase activity, acting on the CH-OH group of donors, NAD or NADP as acceptor"/>
    <property type="evidence" value="ECO:0007669"/>
    <property type="project" value="InterPro"/>
</dbReference>
<dbReference type="PIRSF" id="PIRSF000124">
    <property type="entry name" value="UDPglc_GDPman_dh"/>
    <property type="match status" value="1"/>
</dbReference>
<keyword evidence="7" id="KW-1185">Reference proteome</keyword>
<dbReference type="SUPFAM" id="SSF51735">
    <property type="entry name" value="NAD(P)-binding Rossmann-fold domains"/>
    <property type="match status" value="1"/>
</dbReference>
<dbReference type="InterPro" id="IPR008927">
    <property type="entry name" value="6-PGluconate_DH-like_C_sf"/>
</dbReference>
<evidence type="ECO:0000256" key="1">
    <source>
        <dbReference type="ARBA" id="ARBA00023002"/>
    </source>
</evidence>
<evidence type="ECO:0000313" key="6">
    <source>
        <dbReference type="EMBL" id="WYJ94469.1"/>
    </source>
</evidence>
<reference evidence="6" key="2">
    <citation type="submission" date="2017-05" db="EMBL/GenBank/DDBJ databases">
        <authorList>
            <consortium name="The Broad Institute Genomics Platform"/>
            <consortium name="The Broad Institute Genomic Center for Infectious Diseases"/>
            <person name="Earl A."/>
            <person name="Manson A."/>
            <person name="Schwartman J."/>
            <person name="Gilmore M."/>
            <person name="Abouelleil A."/>
            <person name="Cao P."/>
            <person name="Chapman S."/>
            <person name="Cusick C."/>
            <person name="Shea T."/>
            <person name="Young S."/>
            <person name="Neafsey D."/>
            <person name="Nusbaum C."/>
            <person name="Birren B."/>
        </authorList>
    </citation>
    <scope>NUCLEOTIDE SEQUENCE</scope>
    <source>
        <strain evidence="6">9D6_DIV0238</strain>
    </source>
</reference>
<name>A0A200IZH0_9ENTE</name>
<keyword evidence="1" id="KW-0560">Oxidoreductase</keyword>
<dbReference type="Pfam" id="PF00984">
    <property type="entry name" value="UDPG_MGDP_dh"/>
    <property type="match status" value="1"/>
</dbReference>
<dbReference type="PIRSF" id="PIRSF500136">
    <property type="entry name" value="UDP_ManNAc_DH"/>
    <property type="match status" value="1"/>
</dbReference>
<dbReference type="Pfam" id="PF03720">
    <property type="entry name" value="UDPG_MGDP_dh_C"/>
    <property type="match status" value="1"/>
</dbReference>
<dbReference type="Gene3D" id="3.40.50.720">
    <property type="entry name" value="NAD(P)-binding Rossmann-like Domain"/>
    <property type="match status" value="2"/>
</dbReference>
<evidence type="ECO:0000256" key="3">
    <source>
        <dbReference type="PIRNR" id="PIRNR000124"/>
    </source>
</evidence>
<keyword evidence="2" id="KW-0520">NAD</keyword>
<evidence type="ECO:0000259" key="4">
    <source>
        <dbReference type="SMART" id="SM00984"/>
    </source>
</evidence>
<comment type="similarity">
    <text evidence="3">Belongs to the UDP-glucose/GDP-mannose dehydrogenase family.</text>
</comment>
<dbReference type="RefSeq" id="WP_207114595.1">
    <property type="nucleotide sequence ID" value="NZ_CP147246.1"/>
</dbReference>
<evidence type="ECO:0000313" key="7">
    <source>
        <dbReference type="Proteomes" id="UP000196151"/>
    </source>
</evidence>
<proteinExistence type="inferred from homology"/>
<dbReference type="InterPro" id="IPR036291">
    <property type="entry name" value="NAD(P)-bd_dom_sf"/>
</dbReference>
<dbReference type="Proteomes" id="UP000196151">
    <property type="component" value="Chromosome"/>
</dbReference>
<dbReference type="InterPro" id="IPR028359">
    <property type="entry name" value="UDP_ManNAc/GlcNAc_DH"/>
</dbReference>
<dbReference type="SUPFAM" id="SSF48179">
    <property type="entry name" value="6-phosphogluconate dehydrogenase C-terminal domain-like"/>
    <property type="match status" value="1"/>
</dbReference>
<evidence type="ECO:0000313" key="5">
    <source>
        <dbReference type="EMBL" id="OUZ30373.1"/>
    </source>
</evidence>
<dbReference type="SUPFAM" id="SSF52413">
    <property type="entry name" value="UDP-glucose/GDP-mannose dehydrogenase C-terminal domain"/>
    <property type="match status" value="1"/>
</dbReference>
<dbReference type="NCBIfam" id="TIGR03026">
    <property type="entry name" value="NDP-sugDHase"/>
    <property type="match status" value="1"/>
</dbReference>
<dbReference type="AlphaFoldDB" id="A0A200IZH0"/>
<dbReference type="InterPro" id="IPR017476">
    <property type="entry name" value="UDP-Glc/GDP-Man"/>
</dbReference>
<dbReference type="PANTHER" id="PTHR43491:SF1">
    <property type="entry name" value="UDP-N-ACETYL-D-MANNOSAMINE DEHYDROGENASE"/>
    <property type="match status" value="1"/>
</dbReference>
<gene>
    <name evidence="6" type="ORF">A5889_001982</name>
    <name evidence="5" type="ORF">A5889_002661</name>
</gene>
<dbReference type="InterPro" id="IPR036220">
    <property type="entry name" value="UDP-Glc/GDP-Man_DH_C_sf"/>
</dbReference>
<protein>
    <submittedName>
        <fullName evidence="6">UDP-N-acetyl-D-glucosamine dehydrogenase</fullName>
    </submittedName>
</protein>
<dbReference type="InterPro" id="IPR001732">
    <property type="entry name" value="UDP-Glc/GDP-Man_DH_N"/>
</dbReference>
<reference evidence="5" key="1">
    <citation type="submission" date="2017-05" db="EMBL/GenBank/DDBJ databases">
        <title>The Genome Sequence of Enterococcus sp. 9D6_DIV0238.</title>
        <authorList>
            <consortium name="The Broad Institute Genomics Platform"/>
            <consortium name="The Broad Institute Genomic Center for Infectious Diseases"/>
            <person name="Earl A."/>
            <person name="Manson A."/>
            <person name="Schwartman J."/>
            <person name="Gilmore M."/>
            <person name="Abouelleil A."/>
            <person name="Cao P."/>
            <person name="Chapman S."/>
            <person name="Cusick C."/>
            <person name="Shea T."/>
            <person name="Young S."/>
            <person name="Neafsey D."/>
            <person name="Nusbaum C."/>
            <person name="Birren B."/>
        </authorList>
    </citation>
    <scope>NUCLEOTIDE SEQUENCE [LARGE SCALE GENOMIC DNA]</scope>
    <source>
        <strain evidence="5">9D6_DIV0238</strain>
    </source>
</reference>
<dbReference type="EMBL" id="NIBQ01000003">
    <property type="protein sequence ID" value="OUZ30373.1"/>
    <property type="molecule type" value="Genomic_DNA"/>
</dbReference>
<dbReference type="SMART" id="SM00984">
    <property type="entry name" value="UDPG_MGDP_dh_C"/>
    <property type="match status" value="1"/>
</dbReference>
<evidence type="ECO:0000256" key="2">
    <source>
        <dbReference type="ARBA" id="ARBA00023027"/>
    </source>
</evidence>
<reference evidence="6" key="3">
    <citation type="submission" date="2024-03" db="EMBL/GenBank/DDBJ databases">
        <title>The Genome Sequence of Enterococcus sp. DIV0238c.</title>
        <authorList>
            <consortium name="The Broad Institute Genomics Platform"/>
            <consortium name="The Broad Institute Microbial Omics Core"/>
            <consortium name="The Broad Institute Genomic Center for Infectious Diseases"/>
            <person name="Earl A."/>
            <person name="Manson A."/>
            <person name="Gilmore M."/>
            <person name="Schwartman J."/>
            <person name="Shea T."/>
            <person name="Abouelleil A."/>
            <person name="Cao P."/>
            <person name="Chapman S."/>
            <person name="Cusick C."/>
            <person name="Young S."/>
            <person name="Neafsey D."/>
            <person name="Nusbaum C."/>
            <person name="Birren B."/>
        </authorList>
    </citation>
    <scope>NUCLEOTIDE SEQUENCE</scope>
    <source>
        <strain evidence="6">9D6_DIV0238</strain>
    </source>
</reference>
<dbReference type="GO" id="GO:0000271">
    <property type="term" value="P:polysaccharide biosynthetic process"/>
    <property type="evidence" value="ECO:0007669"/>
    <property type="project" value="InterPro"/>
</dbReference>
<dbReference type="GO" id="GO:0051287">
    <property type="term" value="F:NAD binding"/>
    <property type="evidence" value="ECO:0007669"/>
    <property type="project" value="InterPro"/>
</dbReference>
<sequence>MNEKLVKKINNREAKIGVIGLGYVGLPLAMEFVSAGFEVIGIDTNEKIVQSLNDGYSHILDINEEVVASAVEEGKFVATTEFEHICKLDALSVCVPTPLNQNQEPDISFLEFTANKIEKYMESELLISVESTTYPGSTRELFYEKFEQGDKEIGKDYYLCFSPERVDPGNAKFQTKNIPKVLGGITAESSELGKILYGSIIEEVIIVSSPETAEMSKLLENTFRSINIAFINEMAMMCERMGIDIWESIDAAATKPFGFMPFYPGAGVGGHCIPLDPMYLYWKGKQNKFFNKFIELSQDINMNMPFNVLTKIQESLNGQGKSIKNARILIVGLSYKPNVGDIRESPSLDIYEKLKQKHAKIDILDPFVPSFRDSQGEIISVMQENNCMYSIYDCVVILTKHDSIDYQLLLSESKAIVDMSRTYTINEEKVFRIGGGSSNHHLRRKLRIKESKISGI</sequence>
<dbReference type="InterPro" id="IPR014026">
    <property type="entry name" value="UDP-Glc/GDP-Man_DH_dimer"/>
</dbReference>